<sequence>MIITISPSILSIAASGGRATHKIRNNGVSRLAFKIKTSNNQHYKVRPVYGFIEPNAELPMEIVRSEATPKEDRLVLQFAEIPPEETNPQAPFQAAAIQGEVIMVLSAV</sequence>
<dbReference type="WBParaSite" id="SRAE_2000221300.1">
    <property type="protein sequence ID" value="SRAE_2000221300.1"/>
    <property type="gene ID" value="WBGene00262422"/>
</dbReference>
<evidence type="ECO:0000313" key="4">
    <source>
        <dbReference type="WBParaSite" id="SRAE_2000221300.1"/>
    </source>
</evidence>
<dbReference type="AlphaFoldDB" id="A0A090LCN2"/>
<accession>A0A090LCN2</accession>
<dbReference type="InterPro" id="IPR000535">
    <property type="entry name" value="MSP_dom"/>
</dbReference>
<dbReference type="PROSITE" id="PS50202">
    <property type="entry name" value="MSP"/>
    <property type="match status" value="1"/>
</dbReference>
<organism evidence="2">
    <name type="scientific">Strongyloides ratti</name>
    <name type="common">Parasitic roundworm</name>
    <dbReference type="NCBI Taxonomy" id="34506"/>
    <lineage>
        <taxon>Eukaryota</taxon>
        <taxon>Metazoa</taxon>
        <taxon>Ecdysozoa</taxon>
        <taxon>Nematoda</taxon>
        <taxon>Chromadorea</taxon>
        <taxon>Rhabditida</taxon>
        <taxon>Tylenchina</taxon>
        <taxon>Panagrolaimomorpha</taxon>
        <taxon>Strongyloidoidea</taxon>
        <taxon>Strongyloididae</taxon>
        <taxon>Strongyloides</taxon>
    </lineage>
</organism>
<dbReference type="GeneID" id="36379916"/>
<dbReference type="SUPFAM" id="SSF49354">
    <property type="entry name" value="PapD-like"/>
    <property type="match status" value="1"/>
</dbReference>
<evidence type="ECO:0000313" key="5">
    <source>
        <dbReference type="WormBase" id="SRAE_2000221300"/>
    </source>
</evidence>
<dbReference type="OMA" id="EIIIYAH"/>
<dbReference type="OrthoDB" id="264603at2759"/>
<gene>
    <name evidence="2 4 5" type="ORF">SRAE_2000221300</name>
</gene>
<proteinExistence type="predicted"/>
<dbReference type="InterPro" id="IPR013783">
    <property type="entry name" value="Ig-like_fold"/>
</dbReference>
<dbReference type="Gene3D" id="2.60.40.10">
    <property type="entry name" value="Immunoglobulins"/>
    <property type="match status" value="1"/>
</dbReference>
<evidence type="ECO:0000259" key="1">
    <source>
        <dbReference type="PROSITE" id="PS50202"/>
    </source>
</evidence>
<feature type="domain" description="MSP" evidence="1">
    <location>
        <begin position="2"/>
        <end position="108"/>
    </location>
</feature>
<dbReference type="Pfam" id="PF00635">
    <property type="entry name" value="Motile_Sperm"/>
    <property type="match status" value="1"/>
</dbReference>
<dbReference type="CTD" id="36379916"/>
<dbReference type="RefSeq" id="XP_024506751.1">
    <property type="nucleotide sequence ID" value="XM_024653257.1"/>
</dbReference>
<dbReference type="EMBL" id="LN609529">
    <property type="protein sequence ID" value="CEF67551.1"/>
    <property type="molecule type" value="Genomic_DNA"/>
</dbReference>
<keyword evidence="3" id="KW-1185">Reference proteome</keyword>
<dbReference type="PANTHER" id="PTHR22947:SF3">
    <property type="entry name" value="MSP DOMAIN-CONTAINING PROTEIN-RELATED"/>
    <property type="match status" value="1"/>
</dbReference>
<reference evidence="2 3" key="1">
    <citation type="submission" date="2014-09" db="EMBL/GenBank/DDBJ databases">
        <authorList>
            <person name="Martin A.A."/>
        </authorList>
    </citation>
    <scope>NUCLEOTIDE SEQUENCE</scope>
    <source>
        <strain evidence="3">ED321</strain>
        <strain evidence="2">ED321 Heterogonic</strain>
    </source>
</reference>
<evidence type="ECO:0000313" key="2">
    <source>
        <dbReference type="EMBL" id="CEF67551.1"/>
    </source>
</evidence>
<dbReference type="PANTHER" id="PTHR22947">
    <property type="entry name" value="MAJOR SPERM PROTEIN"/>
    <property type="match status" value="1"/>
</dbReference>
<dbReference type="InterPro" id="IPR051774">
    <property type="entry name" value="Sperm-specific_class_P"/>
</dbReference>
<evidence type="ECO:0000313" key="3">
    <source>
        <dbReference type="Proteomes" id="UP000035682"/>
    </source>
</evidence>
<name>A0A090LCN2_STRRB</name>
<dbReference type="InterPro" id="IPR008962">
    <property type="entry name" value="PapD-like_sf"/>
</dbReference>
<dbReference type="WormBase" id="SRAE_2000221300">
    <property type="protein sequence ID" value="SRP07783"/>
    <property type="gene ID" value="WBGene00262422"/>
</dbReference>
<protein>
    <submittedName>
        <fullName evidence="2 4">MSP domain and PapD-like domain-containing protein</fullName>
    </submittedName>
</protein>
<reference evidence="4" key="2">
    <citation type="submission" date="2020-12" db="UniProtKB">
        <authorList>
            <consortium name="WormBaseParasite"/>
        </authorList>
    </citation>
    <scope>IDENTIFICATION</scope>
</reference>
<dbReference type="Proteomes" id="UP000035682">
    <property type="component" value="Unplaced"/>
</dbReference>